<reference evidence="2 3" key="1">
    <citation type="submission" date="2019-09" db="EMBL/GenBank/DDBJ databases">
        <title>Bacteriophage as agents antimicrobiens.</title>
        <authorList>
            <person name="Lightbourn L."/>
            <person name="Amarillas L."/>
            <person name="Estrada M."/>
            <person name="Leon R."/>
            <person name="Figueroa L."/>
            <person name="Patron O."/>
            <person name="Leon J."/>
        </authorList>
    </citation>
    <scope>NUCLEOTIDE SEQUENCE [LARGE SCALE GENOMIC DNA]</scope>
</reference>
<keyword evidence="3" id="KW-1185">Reference proteome</keyword>
<protein>
    <submittedName>
        <fullName evidence="2">Polynucleotide 5' kinase/3' phosphatase</fullName>
    </submittedName>
</protein>
<keyword evidence="2" id="KW-0808">Transferase</keyword>
<name>A0A5Q2UAK2_9CAUD</name>
<keyword evidence="2" id="KW-0418">Kinase</keyword>
<evidence type="ECO:0000313" key="2">
    <source>
        <dbReference type="EMBL" id="QGH45102.1"/>
    </source>
</evidence>
<dbReference type="Pfam" id="PF25109">
    <property type="entry name" value="HAD_PNKP"/>
    <property type="match status" value="1"/>
</dbReference>
<dbReference type="InterPro" id="IPR056782">
    <property type="entry name" value="HAD_PNKP"/>
</dbReference>
<dbReference type="InterPro" id="IPR036412">
    <property type="entry name" value="HAD-like_sf"/>
</dbReference>
<sequence>MKDTYIFDLDGTLSDGRHRLHLLPAKEDAHKTQAWDAFNLAAGDDLPFLDNIRLMNELYQFGKKIIILTGRSDVAKHITEKWLWEHGCNFNQLIMRPADDHRRDIEFKEEALKFIGLERIAACFDDLEHVAKHMRKLGLTCHLVTHYDEKCVSTSQHVRYPEEKPDFEKSIDHGSNCFNEGYCEGYSQAIADTKELNK</sequence>
<accession>A0A5Q2UAK2</accession>
<dbReference type="EMBL" id="MN478376">
    <property type="protein sequence ID" value="QGH45102.1"/>
    <property type="molecule type" value="Genomic_DNA"/>
</dbReference>
<dbReference type="InterPro" id="IPR023214">
    <property type="entry name" value="HAD_sf"/>
</dbReference>
<dbReference type="Gene3D" id="3.40.50.1000">
    <property type="entry name" value="HAD superfamily/HAD-like"/>
    <property type="match status" value="1"/>
</dbReference>
<dbReference type="SUPFAM" id="SSF56784">
    <property type="entry name" value="HAD-like"/>
    <property type="match status" value="1"/>
</dbReference>
<dbReference type="Proteomes" id="UP000386225">
    <property type="component" value="Segment"/>
</dbReference>
<proteinExistence type="predicted"/>
<evidence type="ECO:0000313" key="3">
    <source>
        <dbReference type="Proteomes" id="UP000386225"/>
    </source>
</evidence>
<feature type="domain" description="Polynucleotide kinase PNKP phosphatase" evidence="1">
    <location>
        <begin position="4"/>
        <end position="145"/>
    </location>
</feature>
<evidence type="ECO:0000259" key="1">
    <source>
        <dbReference type="Pfam" id="PF25109"/>
    </source>
</evidence>
<organism evidence="2 3">
    <name type="scientific">Ralstonia phage Reminis</name>
    <dbReference type="NCBI Taxonomy" id="2662139"/>
    <lineage>
        <taxon>Viruses</taxon>
        <taxon>Duplodnaviria</taxon>
        <taxon>Heunggongvirae</taxon>
        <taxon>Uroviricota</taxon>
        <taxon>Caudoviricetes</taxon>
        <taxon>Autographivirales</taxon>
        <taxon>Autographivirales incertae sedis</taxon>
        <taxon>Reminisvirus</taxon>
        <taxon>Reminisvirus reminis</taxon>
    </lineage>
</organism>
<dbReference type="GO" id="GO:0016301">
    <property type="term" value="F:kinase activity"/>
    <property type="evidence" value="ECO:0007669"/>
    <property type="project" value="UniProtKB-KW"/>
</dbReference>